<feature type="non-terminal residue" evidence="2">
    <location>
        <position position="227"/>
    </location>
</feature>
<feature type="transmembrane region" description="Helical" evidence="1">
    <location>
        <begin position="139"/>
        <end position="160"/>
    </location>
</feature>
<evidence type="ECO:0000313" key="2">
    <source>
        <dbReference type="EMBL" id="KAF0754027.1"/>
    </source>
</evidence>
<keyword evidence="1" id="KW-0472">Membrane</keyword>
<evidence type="ECO:0000313" key="3">
    <source>
        <dbReference type="Proteomes" id="UP000478052"/>
    </source>
</evidence>
<dbReference type="EMBL" id="VUJU01004546">
    <property type="protein sequence ID" value="KAF0754027.1"/>
    <property type="molecule type" value="Genomic_DNA"/>
</dbReference>
<reference evidence="2 3" key="1">
    <citation type="submission" date="2019-08" db="EMBL/GenBank/DDBJ databases">
        <title>Whole genome of Aphis craccivora.</title>
        <authorList>
            <person name="Voronova N.V."/>
            <person name="Shulinski R.S."/>
            <person name="Bandarenka Y.V."/>
            <person name="Zhorov D.G."/>
            <person name="Warner D."/>
        </authorList>
    </citation>
    <scope>NUCLEOTIDE SEQUENCE [LARGE SCALE GENOMIC DNA]</scope>
    <source>
        <strain evidence="2">180601</strain>
        <tissue evidence="2">Whole Body</tissue>
    </source>
</reference>
<organism evidence="2 3">
    <name type="scientific">Aphis craccivora</name>
    <name type="common">Cowpea aphid</name>
    <dbReference type="NCBI Taxonomy" id="307492"/>
    <lineage>
        <taxon>Eukaryota</taxon>
        <taxon>Metazoa</taxon>
        <taxon>Ecdysozoa</taxon>
        <taxon>Arthropoda</taxon>
        <taxon>Hexapoda</taxon>
        <taxon>Insecta</taxon>
        <taxon>Pterygota</taxon>
        <taxon>Neoptera</taxon>
        <taxon>Paraneoptera</taxon>
        <taxon>Hemiptera</taxon>
        <taxon>Sternorrhyncha</taxon>
        <taxon>Aphidomorpha</taxon>
        <taxon>Aphidoidea</taxon>
        <taxon>Aphididae</taxon>
        <taxon>Aphidini</taxon>
        <taxon>Aphis</taxon>
        <taxon>Aphis</taxon>
    </lineage>
</organism>
<evidence type="ECO:0000256" key="1">
    <source>
        <dbReference type="SAM" id="Phobius"/>
    </source>
</evidence>
<keyword evidence="3" id="KW-1185">Reference proteome</keyword>
<feature type="transmembrane region" description="Helical" evidence="1">
    <location>
        <begin position="114"/>
        <end position="133"/>
    </location>
</feature>
<comment type="caution">
    <text evidence="2">The sequence shown here is derived from an EMBL/GenBank/DDBJ whole genome shotgun (WGS) entry which is preliminary data.</text>
</comment>
<keyword evidence="1" id="KW-0812">Transmembrane</keyword>
<gene>
    <name evidence="2" type="ORF">FWK35_00013834</name>
</gene>
<feature type="transmembrane region" description="Helical" evidence="1">
    <location>
        <begin position="204"/>
        <end position="220"/>
    </location>
</feature>
<proteinExistence type="predicted"/>
<name>A0A6G0YDY5_APHCR</name>
<dbReference type="Proteomes" id="UP000478052">
    <property type="component" value="Unassembled WGS sequence"/>
</dbReference>
<feature type="transmembrane region" description="Helical" evidence="1">
    <location>
        <begin position="85"/>
        <end position="107"/>
    </location>
</feature>
<sequence length="227" mass="26019">MIKYLNKAMNCIFEMPWSSDKENRPTTPECFWLGSAFNLLKAFVYELFLIWTTALMIFVLCARFFVNVLSLPPAKDNRSVWENMIRFIMVAGLIVIIMMVLVIFYAITSVSVECVIEITSWINTLWASMLLVFEYCRIFISSVTTFMVVTRLMYLLQIAVNTIRKVFGTSMLSWSGRPGYRFTTNCIIRCCVFVYGLVWVTDTILLLNLAGLVILIIGITKPMPSTA</sequence>
<protein>
    <submittedName>
        <fullName evidence="2">Uncharacterized protein</fullName>
    </submittedName>
</protein>
<feature type="transmembrane region" description="Helical" evidence="1">
    <location>
        <begin position="43"/>
        <end position="65"/>
    </location>
</feature>
<keyword evidence="1" id="KW-1133">Transmembrane helix</keyword>
<accession>A0A6G0YDY5</accession>
<dbReference type="AlphaFoldDB" id="A0A6G0YDY5"/>